<protein>
    <submittedName>
        <fullName evidence="1">Uncharacterized protein</fullName>
    </submittedName>
</protein>
<proteinExistence type="predicted"/>
<organism evidence="1 2">
    <name type="scientific">Carpinus fangiana</name>
    <dbReference type="NCBI Taxonomy" id="176857"/>
    <lineage>
        <taxon>Eukaryota</taxon>
        <taxon>Viridiplantae</taxon>
        <taxon>Streptophyta</taxon>
        <taxon>Embryophyta</taxon>
        <taxon>Tracheophyta</taxon>
        <taxon>Spermatophyta</taxon>
        <taxon>Magnoliopsida</taxon>
        <taxon>eudicotyledons</taxon>
        <taxon>Gunneridae</taxon>
        <taxon>Pentapetalae</taxon>
        <taxon>rosids</taxon>
        <taxon>fabids</taxon>
        <taxon>Fagales</taxon>
        <taxon>Betulaceae</taxon>
        <taxon>Carpinus</taxon>
    </lineage>
</organism>
<sequence>MADIADIWEVRGRIRNSPGEQVAIIAAWTPQVVPPTRNHVSDDPKSLAACLCASTIGPSGEKRLPSSGSAEKS</sequence>
<evidence type="ECO:0000313" key="2">
    <source>
        <dbReference type="Proteomes" id="UP000327013"/>
    </source>
</evidence>
<accession>A0A5N6RWA1</accession>
<dbReference type="AlphaFoldDB" id="A0A5N6RWA1"/>
<keyword evidence="2" id="KW-1185">Reference proteome</keyword>
<reference evidence="1 2" key="1">
    <citation type="submission" date="2019-06" db="EMBL/GenBank/DDBJ databases">
        <title>A chromosomal-level reference genome of Carpinus fangiana (Coryloideae, Betulaceae).</title>
        <authorList>
            <person name="Yang X."/>
            <person name="Wang Z."/>
            <person name="Zhang L."/>
            <person name="Hao G."/>
            <person name="Liu J."/>
            <person name="Yang Y."/>
        </authorList>
    </citation>
    <scope>NUCLEOTIDE SEQUENCE [LARGE SCALE GENOMIC DNA]</scope>
    <source>
        <strain evidence="1">Cfa_2016G</strain>
        <tissue evidence="1">Leaf</tissue>
    </source>
</reference>
<name>A0A5N6RWA1_9ROSI</name>
<dbReference type="OrthoDB" id="10345199at2759"/>
<evidence type="ECO:0000313" key="1">
    <source>
        <dbReference type="EMBL" id="KAE8125979.1"/>
    </source>
</evidence>
<gene>
    <name evidence="1" type="ORF">FH972_020738</name>
</gene>
<dbReference type="EMBL" id="CM017328">
    <property type="protein sequence ID" value="KAE8125979.1"/>
    <property type="molecule type" value="Genomic_DNA"/>
</dbReference>
<dbReference type="Proteomes" id="UP000327013">
    <property type="component" value="Chromosome 8"/>
</dbReference>